<dbReference type="InParanoid" id="A0A545AUI6"/>
<dbReference type="AlphaFoldDB" id="A0A545AUI6"/>
<dbReference type="GO" id="GO:0016209">
    <property type="term" value="F:antioxidant activity"/>
    <property type="evidence" value="ECO:0007669"/>
    <property type="project" value="InterPro"/>
</dbReference>
<dbReference type="PROSITE" id="PS51352">
    <property type="entry name" value="THIOREDOXIN_2"/>
    <property type="match status" value="1"/>
</dbReference>
<dbReference type="PANTHER" id="PTHR42852:SF13">
    <property type="entry name" value="PROTEIN DIPZ"/>
    <property type="match status" value="1"/>
</dbReference>
<dbReference type="GO" id="GO:0016491">
    <property type="term" value="F:oxidoreductase activity"/>
    <property type="evidence" value="ECO:0007669"/>
    <property type="project" value="InterPro"/>
</dbReference>
<dbReference type="SUPFAM" id="SSF52833">
    <property type="entry name" value="Thioredoxin-like"/>
    <property type="match status" value="1"/>
</dbReference>
<dbReference type="InterPro" id="IPR013766">
    <property type="entry name" value="Thioredoxin_domain"/>
</dbReference>
<organism evidence="2 3">
    <name type="scientific">Cryptosporangium phraense</name>
    <dbReference type="NCBI Taxonomy" id="2593070"/>
    <lineage>
        <taxon>Bacteria</taxon>
        <taxon>Bacillati</taxon>
        <taxon>Actinomycetota</taxon>
        <taxon>Actinomycetes</taxon>
        <taxon>Cryptosporangiales</taxon>
        <taxon>Cryptosporangiaceae</taxon>
        <taxon>Cryptosporangium</taxon>
    </lineage>
</organism>
<dbReference type="Pfam" id="PF00578">
    <property type="entry name" value="AhpC-TSA"/>
    <property type="match status" value="1"/>
</dbReference>
<dbReference type="InterPro" id="IPR000866">
    <property type="entry name" value="AhpC/TSA"/>
</dbReference>
<evidence type="ECO:0000313" key="2">
    <source>
        <dbReference type="EMBL" id="TQS44997.1"/>
    </source>
</evidence>
<sequence>MDTWTLLDGTAETTLRASVDDTGTLRADLAQDVLGWHRDTPGWCRGDACIPNFRTADLETGDGLDVVRFAALAGLVAAVDVPTRTLATTPDAGTRARELTGATAPELTLPELDGTPFALSSLRGTKVALVFWASWCGCRYDLPAWQQRHAELADQNFTVVTIALDAKPADSAPWHAEAHTTHPALVDVDGVAADAFDVVNVPTVVWLDEEGRLVRPQDSQTATDTFRDWNHLSAEASGEALRRWVRDGDAGLTPDQVREHLRLPSADDQRARAETRLASWLADHDQADAAERHFAAAAAAAPHNVALRRGAMPRRGVDPFGEEYFALAGELAEAGIQLHRPLPTGADE</sequence>
<dbReference type="RefSeq" id="WP_142704446.1">
    <property type="nucleotide sequence ID" value="NZ_VIRS01000006.1"/>
</dbReference>
<name>A0A545AUI6_9ACTN</name>
<keyword evidence="3" id="KW-1185">Reference proteome</keyword>
<dbReference type="EMBL" id="VIRS01000006">
    <property type="protein sequence ID" value="TQS44997.1"/>
    <property type="molecule type" value="Genomic_DNA"/>
</dbReference>
<protein>
    <submittedName>
        <fullName evidence="2">TlpA family protein disulfide reductase</fullName>
    </submittedName>
</protein>
<dbReference type="OrthoDB" id="5188698at2"/>
<dbReference type="PANTHER" id="PTHR42852">
    <property type="entry name" value="THIOL:DISULFIDE INTERCHANGE PROTEIN DSBE"/>
    <property type="match status" value="1"/>
</dbReference>
<comment type="caution">
    <text evidence="2">The sequence shown here is derived from an EMBL/GenBank/DDBJ whole genome shotgun (WGS) entry which is preliminary data.</text>
</comment>
<dbReference type="CDD" id="cd02966">
    <property type="entry name" value="TlpA_like_family"/>
    <property type="match status" value="1"/>
</dbReference>
<dbReference type="InterPro" id="IPR036249">
    <property type="entry name" value="Thioredoxin-like_sf"/>
</dbReference>
<dbReference type="Gene3D" id="3.40.30.10">
    <property type="entry name" value="Glutaredoxin"/>
    <property type="match status" value="1"/>
</dbReference>
<dbReference type="Proteomes" id="UP000317982">
    <property type="component" value="Unassembled WGS sequence"/>
</dbReference>
<gene>
    <name evidence="2" type="ORF">FL583_10860</name>
</gene>
<evidence type="ECO:0000259" key="1">
    <source>
        <dbReference type="PROSITE" id="PS51352"/>
    </source>
</evidence>
<accession>A0A545AUI6</accession>
<dbReference type="InterPro" id="IPR050553">
    <property type="entry name" value="Thioredoxin_ResA/DsbE_sf"/>
</dbReference>
<feature type="domain" description="Thioredoxin" evidence="1">
    <location>
        <begin position="98"/>
        <end position="250"/>
    </location>
</feature>
<evidence type="ECO:0000313" key="3">
    <source>
        <dbReference type="Proteomes" id="UP000317982"/>
    </source>
</evidence>
<proteinExistence type="predicted"/>
<reference evidence="2 3" key="1">
    <citation type="submission" date="2019-07" db="EMBL/GenBank/DDBJ databases">
        <title>Cryptosporangium phraense sp. nov., isolated from plant litter.</title>
        <authorList>
            <person name="Suriyachadkun C."/>
        </authorList>
    </citation>
    <scope>NUCLEOTIDE SEQUENCE [LARGE SCALE GENOMIC DNA]</scope>
    <source>
        <strain evidence="2 3">A-T 5661</strain>
    </source>
</reference>